<evidence type="ECO:0000256" key="2">
    <source>
        <dbReference type="ARBA" id="ARBA00023043"/>
    </source>
</evidence>
<feature type="region of interest" description="Disordered" evidence="4">
    <location>
        <begin position="1"/>
        <end position="63"/>
    </location>
</feature>
<feature type="region of interest" description="Disordered" evidence="4">
    <location>
        <begin position="76"/>
        <end position="138"/>
    </location>
</feature>
<dbReference type="CDD" id="cd14688">
    <property type="entry name" value="bZIP_YAP"/>
    <property type="match status" value="1"/>
</dbReference>
<evidence type="ECO:0000313" key="6">
    <source>
        <dbReference type="EMBL" id="KAG9235154.1"/>
    </source>
</evidence>
<dbReference type="InterPro" id="IPR004827">
    <property type="entry name" value="bZIP"/>
</dbReference>
<dbReference type="Pfam" id="PF12796">
    <property type="entry name" value="Ank_2"/>
    <property type="match status" value="2"/>
</dbReference>
<dbReference type="AlphaFoldDB" id="A0A9P8C611"/>
<keyword evidence="7" id="KW-1185">Reference proteome</keyword>
<evidence type="ECO:0000256" key="1">
    <source>
        <dbReference type="ARBA" id="ARBA00022737"/>
    </source>
</evidence>
<dbReference type="PROSITE" id="PS50297">
    <property type="entry name" value="ANK_REP_REGION"/>
    <property type="match status" value="4"/>
</dbReference>
<evidence type="ECO:0000259" key="5">
    <source>
        <dbReference type="PROSITE" id="PS00036"/>
    </source>
</evidence>
<sequence>MAPPGELPEHALVFVDPNERRRLQNRIAQRRYRQRHKESQKPQGQHHAEETDDNISNASNISDSYGHIDYNTNIASGANDGATPSAGTKAGKKRSKSTLQREGFSPVPNPPQLPKGFVTSDGRLSWDPGAIDPSLDDLQTGGYQQLQVQEPQYRPVPHQSFQEQRCEEYKLQAPSPHPSYAYQNEQLYLARPVPQRQKTSSAARHDDSPYLNDQMSLYGRHGQAASEVEYGALSPYAESLEPPPSLYMNSSVSGSASPFDASYMDPVLLGSLPPDDSLFEGIGHSVLQQAGNEEKWSTAGGTKGEVSNAVSGGHEYANDTADARHPGRRETRATSSHGGTALHRAVFCGHERVVETLLEGGANTETRNRQGRTALHLAALSGKDRLMRILLEHGANPQACTDTGQTSLHLVTQKDEQAMAKLLLKAHVLRRQCPHSQGLGCVRANVNAADDRGWTPLHIASKDGHQGMVKLLVENGADLEQRDLEGSTALHHASVEGRELVVKLLLQLGADISS</sequence>
<keyword evidence="1" id="KW-0677">Repeat</keyword>
<feature type="repeat" description="ANK" evidence="3">
    <location>
        <begin position="337"/>
        <end position="369"/>
    </location>
</feature>
<evidence type="ECO:0000256" key="3">
    <source>
        <dbReference type="PROSITE-ProRule" id="PRU00023"/>
    </source>
</evidence>
<dbReference type="InterPro" id="IPR002110">
    <property type="entry name" value="Ankyrin_rpt"/>
</dbReference>
<dbReference type="PROSITE" id="PS00036">
    <property type="entry name" value="BZIP_BASIC"/>
    <property type="match status" value="1"/>
</dbReference>
<dbReference type="EMBL" id="MU251440">
    <property type="protein sequence ID" value="KAG9235154.1"/>
    <property type="molecule type" value="Genomic_DNA"/>
</dbReference>
<feature type="repeat" description="ANK" evidence="3">
    <location>
        <begin position="452"/>
        <end position="484"/>
    </location>
</feature>
<dbReference type="Proteomes" id="UP000824998">
    <property type="component" value="Unassembled WGS sequence"/>
</dbReference>
<feature type="region of interest" description="Disordered" evidence="4">
    <location>
        <begin position="292"/>
        <end position="338"/>
    </location>
</feature>
<evidence type="ECO:0000313" key="7">
    <source>
        <dbReference type="Proteomes" id="UP000824998"/>
    </source>
</evidence>
<organism evidence="6 7">
    <name type="scientific">Amylocarpus encephaloides</name>
    <dbReference type="NCBI Taxonomy" id="45428"/>
    <lineage>
        <taxon>Eukaryota</taxon>
        <taxon>Fungi</taxon>
        <taxon>Dikarya</taxon>
        <taxon>Ascomycota</taxon>
        <taxon>Pezizomycotina</taxon>
        <taxon>Leotiomycetes</taxon>
        <taxon>Helotiales</taxon>
        <taxon>Helotiales incertae sedis</taxon>
        <taxon>Amylocarpus</taxon>
    </lineage>
</organism>
<feature type="compositionally biased region" description="Low complexity" evidence="4">
    <location>
        <begin position="54"/>
        <end position="63"/>
    </location>
</feature>
<reference evidence="6" key="1">
    <citation type="journal article" date="2021" name="IMA Fungus">
        <title>Genomic characterization of three marine fungi, including Emericellopsis atlantica sp. nov. with signatures of a generalist lifestyle and marine biomass degradation.</title>
        <authorList>
            <person name="Hagestad O.C."/>
            <person name="Hou L."/>
            <person name="Andersen J.H."/>
            <person name="Hansen E.H."/>
            <person name="Altermark B."/>
            <person name="Li C."/>
            <person name="Kuhnert E."/>
            <person name="Cox R.J."/>
            <person name="Crous P.W."/>
            <person name="Spatafora J.W."/>
            <person name="Lail K."/>
            <person name="Amirebrahimi M."/>
            <person name="Lipzen A."/>
            <person name="Pangilinan J."/>
            <person name="Andreopoulos W."/>
            <person name="Hayes R.D."/>
            <person name="Ng V."/>
            <person name="Grigoriev I.V."/>
            <person name="Jackson S.A."/>
            <person name="Sutton T.D.S."/>
            <person name="Dobson A.D.W."/>
            <person name="Rama T."/>
        </authorList>
    </citation>
    <scope>NUCLEOTIDE SEQUENCE</scope>
    <source>
        <strain evidence="6">TRa018bII</strain>
    </source>
</reference>
<dbReference type="InterPro" id="IPR046347">
    <property type="entry name" value="bZIP_sf"/>
</dbReference>
<dbReference type="PRINTS" id="PR01415">
    <property type="entry name" value="ANKYRIN"/>
</dbReference>
<dbReference type="GO" id="GO:0003700">
    <property type="term" value="F:DNA-binding transcription factor activity"/>
    <property type="evidence" value="ECO:0007669"/>
    <property type="project" value="InterPro"/>
</dbReference>
<evidence type="ECO:0000256" key="4">
    <source>
        <dbReference type="SAM" id="MobiDB-lite"/>
    </source>
</evidence>
<dbReference type="PROSITE" id="PS50088">
    <property type="entry name" value="ANK_REPEAT"/>
    <property type="match status" value="4"/>
</dbReference>
<feature type="compositionally biased region" description="Basic residues" evidence="4">
    <location>
        <begin position="28"/>
        <end position="38"/>
    </location>
</feature>
<proteinExistence type="predicted"/>
<dbReference type="SUPFAM" id="SSF48403">
    <property type="entry name" value="Ankyrin repeat"/>
    <property type="match status" value="1"/>
</dbReference>
<protein>
    <submittedName>
        <fullName evidence="6">Ankyrin repeat-containing domain protein</fullName>
    </submittedName>
</protein>
<keyword evidence="2 3" id="KW-0040">ANK repeat</keyword>
<feature type="region of interest" description="Disordered" evidence="4">
    <location>
        <begin position="193"/>
        <end position="213"/>
    </location>
</feature>
<dbReference type="Gene3D" id="1.25.40.20">
    <property type="entry name" value="Ankyrin repeat-containing domain"/>
    <property type="match status" value="3"/>
</dbReference>
<feature type="domain" description="BZIP" evidence="5">
    <location>
        <begin position="20"/>
        <end position="35"/>
    </location>
</feature>
<feature type="repeat" description="ANK" evidence="3">
    <location>
        <begin position="370"/>
        <end position="402"/>
    </location>
</feature>
<dbReference type="PANTHER" id="PTHR24171">
    <property type="entry name" value="ANKYRIN REPEAT DOMAIN-CONTAINING PROTEIN 39-RELATED"/>
    <property type="match status" value="1"/>
</dbReference>
<comment type="caution">
    <text evidence="6">The sequence shown here is derived from an EMBL/GenBank/DDBJ whole genome shotgun (WGS) entry which is preliminary data.</text>
</comment>
<dbReference type="SMART" id="SM00248">
    <property type="entry name" value="ANK"/>
    <property type="match status" value="5"/>
</dbReference>
<feature type="repeat" description="ANK" evidence="3">
    <location>
        <begin position="485"/>
        <end position="514"/>
    </location>
</feature>
<gene>
    <name evidence="6" type="ORF">BJ875DRAFT_483500</name>
</gene>
<dbReference type="OrthoDB" id="3563743at2759"/>
<dbReference type="InterPro" id="IPR036770">
    <property type="entry name" value="Ankyrin_rpt-contain_sf"/>
</dbReference>
<feature type="compositionally biased region" description="Basic and acidic residues" evidence="4">
    <location>
        <begin position="321"/>
        <end position="332"/>
    </location>
</feature>
<dbReference type="SUPFAM" id="SSF57959">
    <property type="entry name" value="Leucine zipper domain"/>
    <property type="match status" value="1"/>
</dbReference>
<dbReference type="PANTHER" id="PTHR24171:SF10">
    <property type="entry name" value="ANKYRIN REPEAT DOMAIN-CONTAINING PROTEIN 29-LIKE"/>
    <property type="match status" value="1"/>
</dbReference>
<accession>A0A9P8C611</accession>
<name>A0A9P8C611_9HELO</name>